<evidence type="ECO:0000259" key="5">
    <source>
        <dbReference type="Pfam" id="PF18878"/>
    </source>
</evidence>
<evidence type="ECO:0000259" key="4">
    <source>
        <dbReference type="Pfam" id="PF00823"/>
    </source>
</evidence>
<reference evidence="6 7" key="1">
    <citation type="submission" date="2016-08" db="EMBL/GenBank/DDBJ databases">
        <title>Complete genome sequence of Mycobacterium shinshuense, a subspecies of M. ulcerans.</title>
        <authorList>
            <person name="Yoshida M."/>
            <person name="Ogura Y."/>
            <person name="Hayashi T."/>
            <person name="Hoshino Y."/>
        </authorList>
    </citation>
    <scope>NUCLEOTIDE SEQUENCE [LARGE SCALE GENOMIC DNA]</scope>
    <source>
        <strain evidence="7">ATCC 33728</strain>
    </source>
</reference>
<keyword evidence="3" id="KW-1133">Transmembrane helix</keyword>
<feature type="transmembrane region" description="Helical" evidence="3">
    <location>
        <begin position="250"/>
        <end position="274"/>
    </location>
</feature>
<feature type="transmembrane region" description="Helical" evidence="3">
    <location>
        <begin position="286"/>
        <end position="309"/>
    </location>
</feature>
<dbReference type="GeneID" id="93439073"/>
<dbReference type="InterPro" id="IPR043641">
    <property type="entry name" value="PPE-PPW_C"/>
</dbReference>
<feature type="domain" description="PPE" evidence="4">
    <location>
        <begin position="9"/>
        <end position="171"/>
    </location>
</feature>
<keyword evidence="3" id="KW-0472">Membrane</keyword>
<dbReference type="PANTHER" id="PTHR46766">
    <property type="entry name" value="GLUTAMINE-RICH PROTEIN 2"/>
    <property type="match status" value="1"/>
</dbReference>
<proteinExistence type="inferred from homology"/>
<protein>
    <submittedName>
        <fullName evidence="6">PPE family protein</fullName>
    </submittedName>
</protein>
<keyword evidence="3" id="KW-0812">Transmembrane</keyword>
<dbReference type="RefSeq" id="WP_096371926.1">
    <property type="nucleotide sequence ID" value="NZ_AP017624.1"/>
</dbReference>
<dbReference type="Pfam" id="PF18878">
    <property type="entry name" value="PPE-PPW"/>
    <property type="match status" value="1"/>
</dbReference>
<feature type="region of interest" description="Disordered" evidence="2">
    <location>
        <begin position="489"/>
        <end position="517"/>
    </location>
</feature>
<evidence type="ECO:0000256" key="2">
    <source>
        <dbReference type="SAM" id="MobiDB-lite"/>
    </source>
</evidence>
<accession>A0A1B4Y8M4</accession>
<dbReference type="SUPFAM" id="SSF140459">
    <property type="entry name" value="PE/PPE dimer-like"/>
    <property type="match status" value="1"/>
</dbReference>
<dbReference type="Gene3D" id="1.20.1260.20">
    <property type="entry name" value="PPE superfamily"/>
    <property type="match status" value="1"/>
</dbReference>
<organism evidence="6 7">
    <name type="scientific">Mycobacterium ulcerans subsp. shinshuense</name>
    <dbReference type="NCBI Taxonomy" id="1124626"/>
    <lineage>
        <taxon>Bacteria</taxon>
        <taxon>Bacillati</taxon>
        <taxon>Actinomycetota</taxon>
        <taxon>Actinomycetes</taxon>
        <taxon>Mycobacteriales</taxon>
        <taxon>Mycobacteriaceae</taxon>
        <taxon>Mycobacterium</taxon>
        <taxon>Mycobacterium ulcerans group</taxon>
    </lineage>
</organism>
<name>A0A1B4Y8M4_MYCUL</name>
<dbReference type="GO" id="GO:0052572">
    <property type="term" value="P:response to host immune response"/>
    <property type="evidence" value="ECO:0007669"/>
    <property type="project" value="TreeGrafter"/>
</dbReference>
<evidence type="ECO:0000256" key="1">
    <source>
        <dbReference type="ARBA" id="ARBA00010652"/>
    </source>
</evidence>
<evidence type="ECO:0000313" key="6">
    <source>
        <dbReference type="EMBL" id="BAV43411.1"/>
    </source>
</evidence>
<feature type="compositionally biased region" description="Basic and acidic residues" evidence="2">
    <location>
        <begin position="507"/>
        <end position="517"/>
    </location>
</feature>
<dbReference type="AlphaFoldDB" id="A0A1B4Y8M4"/>
<dbReference type="PANTHER" id="PTHR46766:SF1">
    <property type="entry name" value="GLUTAMINE-RICH PROTEIN 2"/>
    <property type="match status" value="1"/>
</dbReference>
<dbReference type="Pfam" id="PF00823">
    <property type="entry name" value="PPE"/>
    <property type="match status" value="1"/>
</dbReference>
<evidence type="ECO:0000256" key="3">
    <source>
        <dbReference type="SAM" id="Phobius"/>
    </source>
</evidence>
<dbReference type="InterPro" id="IPR038332">
    <property type="entry name" value="PPE_sf"/>
</dbReference>
<sequence length="517" mass="52166">MAVAACPIWIASPPEVHSAMLSSGPGPASLLAAAGVWSALSAEYALTAAELSEVLAAVQAGAWQGPSGFQYVAAHLPYVAWLLQASADGAGKAAEHEAAAVAYSGALAAMPTLTELGANHALHGVLVATNFFGLNAIPIALNEADYVRMWVQAATTMGLYQATAGAALASAPRTGPPPKVVNPGGGQVAHLAAEAAQAQSGAAAAGGSDPWQLLWQLLQYLWNAYTGFNTWMFDLIWEFLQDPIGNTIKIIIAFLTNPLQAIITYGPLLFALSYQIFFNLVGWPTWALILSSPFLLPAVLGLALSAIAFTPIQIAAEVPAAAAPPAAAAFTAKSVFPAASLASPGTGSAGAPASGAGAGAPGTAPPGPGAPAPASFLYAVGGSGDWGPSLGPTVGGRSGAKAPAATIPAAGAAAASRASARSRRRRRTEMRDYGDEFLDMDANGVTGPAATDDAARASERGAGQFGFAGTVSTEAVLQAAGLTELAVDEFGNGPRMPMVPGSWDSPQEGREDGLQSE</sequence>
<dbReference type="InterPro" id="IPR000030">
    <property type="entry name" value="PPE_dom"/>
</dbReference>
<comment type="similarity">
    <text evidence="1">Belongs to the mycobacterial PPE family.</text>
</comment>
<dbReference type="EMBL" id="AP017624">
    <property type="protein sequence ID" value="BAV43411.1"/>
    <property type="molecule type" value="Genomic_DNA"/>
</dbReference>
<dbReference type="Proteomes" id="UP000218067">
    <property type="component" value="Chromosome"/>
</dbReference>
<feature type="domain" description="PPE-PPW subfamily C-terminal" evidence="5">
    <location>
        <begin position="456"/>
        <end position="503"/>
    </location>
</feature>
<gene>
    <name evidence="6" type="ORF">SHTP_4509</name>
</gene>
<evidence type="ECO:0000313" key="7">
    <source>
        <dbReference type="Proteomes" id="UP000218067"/>
    </source>
</evidence>
<feature type="region of interest" description="Disordered" evidence="2">
    <location>
        <begin position="389"/>
        <end position="431"/>
    </location>
</feature>
<feature type="compositionally biased region" description="Low complexity" evidence="2">
    <location>
        <begin position="399"/>
        <end position="419"/>
    </location>
</feature>